<feature type="domain" description="Dilute" evidence="2">
    <location>
        <begin position="369"/>
        <end position="718"/>
    </location>
</feature>
<feature type="compositionally biased region" description="Basic residues" evidence="1">
    <location>
        <begin position="950"/>
        <end position="964"/>
    </location>
</feature>
<sequence length="1012" mass="113041">MDPEVASSPAVLVDSEHSLPSLPTPALLAVHLSSNSKDTEDQKRALVAHALNRACLFGDQGLITFLLHDPAARALVNLDVQDEDGVSLVSLTIQGFTPTLESEESDNERDVEREECVRLLVQQGADIKTGDLLGWTPLHYAALHAPPTLVLYLSTHGCSPLSKSLKGLTPLDIVTGYDVIPGREDVALVLEESMRASGWTGNARNQIKEMKIQEEAARSARRAQRRNEWSETGRLLGLADQWWEGRRQGEGQMPRIYLTAQDAELAYQEEEEDANGVSNYEDLDEDEDDPTGEYIDSILSPPISGCDILIYSPINLPRIFYAIIDQAKPVVYPLHQRAMPANALYGLVRFAAAHANDEWLDDLVSGAATRIEETIRARKFDMSHLAFWLFNVTTLLHFVRCDRVADEKCIAIDADMILEDLINAIFVYVVRGVEQSIDEKLDTCFIEHAPLASEFDSIQFEGEWSFFKSLTPKKRQQPPSPYGLFNQASSDGAVSPQGSPKPDSRSESPAPGGPSPGMKAFSLRNTLTRKQVVSAVSSLNGNANADSGATGNRTNMDVAPPIIMGPQPTDVTALLGGAHTLLTLYGVNPTLTVQLFSQVLSWAACEIFNRILTRKKYLCRSRAMQINMNISAIEEWAITDAGLPKGVVSHFSAVKELLRWLQLLSSIQEFPNLVATIQTFKSLNPLQMRRAVRDYRYEKNEGRMDEECAQYLLQVQKDWERQRVQQGVAAVRQDFSVRDRDWDGSVNSDNERELPPSDEDRIYEAAQQQIDALFDRDRSKSDWLPAAVPEPLGELLDSRHMLPLILPSDPILLAAMPMKYARGKHEATDSEGRPMSRASQASSGATDSMAWRTRLSAIRDVRVNLLDIVDYGWFSERRWSTKVYQDETRSEVVSPADSPQRVRRSTSRGADEDEDEDEDEDDDEGEEDGDPADLDGKRGRYPTWLTPNPPKRKVSDRHRNFTIKRARESTGGETIRPDNAQREEYSDEEQVSSPAHIQTPTTSTKNLEPVQE</sequence>
<feature type="compositionally biased region" description="Basic and acidic residues" evidence="1">
    <location>
        <begin position="823"/>
        <end position="834"/>
    </location>
</feature>
<feature type="region of interest" description="Disordered" evidence="1">
    <location>
        <begin position="823"/>
        <end position="848"/>
    </location>
</feature>
<accession>A0A8H3GX56</accession>
<dbReference type="CDD" id="cd15473">
    <property type="entry name" value="Myo5p-like_CBD_DIL_ANK"/>
    <property type="match status" value="1"/>
</dbReference>
<evidence type="ECO:0000259" key="2">
    <source>
        <dbReference type="PROSITE" id="PS51126"/>
    </source>
</evidence>
<reference evidence="3" key="1">
    <citation type="submission" date="2021-01" db="EMBL/GenBank/DDBJ databases">
        <authorList>
            <person name="Kaushik A."/>
        </authorList>
    </citation>
    <scope>NUCLEOTIDE SEQUENCE</scope>
    <source>
        <strain evidence="3">AG1-1A</strain>
    </source>
</reference>
<dbReference type="InterPro" id="IPR002110">
    <property type="entry name" value="Ankyrin_rpt"/>
</dbReference>
<dbReference type="PANTHER" id="PTHR16027:SF6">
    <property type="entry name" value="DILUTE DOMAIN-CONTAINING PROTEIN"/>
    <property type="match status" value="1"/>
</dbReference>
<evidence type="ECO:0000256" key="1">
    <source>
        <dbReference type="SAM" id="MobiDB-lite"/>
    </source>
</evidence>
<dbReference type="InterPro" id="IPR037986">
    <property type="entry name" value="Myo5p-like_CBD_DIL"/>
</dbReference>
<evidence type="ECO:0000313" key="4">
    <source>
        <dbReference type="Proteomes" id="UP000663840"/>
    </source>
</evidence>
<feature type="region of interest" description="Disordered" evidence="1">
    <location>
        <begin position="269"/>
        <end position="294"/>
    </location>
</feature>
<gene>
    <name evidence="3" type="ORF">RDB_LOCUS118683</name>
</gene>
<name>A0A8H3GX56_9AGAM</name>
<comment type="caution">
    <text evidence="3">The sequence shown here is derived from an EMBL/GenBank/DDBJ whole genome shotgun (WGS) entry which is preliminary data.</text>
</comment>
<dbReference type="PROSITE" id="PS51126">
    <property type="entry name" value="DILUTE"/>
    <property type="match status" value="1"/>
</dbReference>
<evidence type="ECO:0000313" key="3">
    <source>
        <dbReference type="EMBL" id="CAE6472831.1"/>
    </source>
</evidence>
<dbReference type="SUPFAM" id="SSF48403">
    <property type="entry name" value="Ankyrin repeat"/>
    <property type="match status" value="1"/>
</dbReference>
<feature type="compositionally biased region" description="Polar residues" evidence="1">
    <location>
        <begin position="837"/>
        <end position="846"/>
    </location>
</feature>
<dbReference type="Pfam" id="PF01843">
    <property type="entry name" value="DIL"/>
    <property type="match status" value="1"/>
</dbReference>
<feature type="compositionally biased region" description="Polar residues" evidence="1">
    <location>
        <begin position="991"/>
        <end position="1006"/>
    </location>
</feature>
<organism evidence="3 4">
    <name type="scientific">Rhizoctonia solani</name>
    <dbReference type="NCBI Taxonomy" id="456999"/>
    <lineage>
        <taxon>Eukaryota</taxon>
        <taxon>Fungi</taxon>
        <taxon>Dikarya</taxon>
        <taxon>Basidiomycota</taxon>
        <taxon>Agaricomycotina</taxon>
        <taxon>Agaricomycetes</taxon>
        <taxon>Cantharellales</taxon>
        <taxon>Ceratobasidiaceae</taxon>
        <taxon>Rhizoctonia</taxon>
    </lineage>
</organism>
<feature type="compositionally biased region" description="Polar residues" evidence="1">
    <location>
        <begin position="486"/>
        <end position="498"/>
    </location>
</feature>
<dbReference type="SMART" id="SM01132">
    <property type="entry name" value="DIL"/>
    <property type="match status" value="1"/>
</dbReference>
<proteinExistence type="predicted"/>
<dbReference type="PANTHER" id="PTHR16027">
    <property type="entry name" value="DILUTE DOMAIN-CONTAINING PROTEIN YPR089W"/>
    <property type="match status" value="1"/>
</dbReference>
<dbReference type="InterPro" id="IPR052072">
    <property type="entry name" value="Vascular_dev_regulator"/>
</dbReference>
<dbReference type="InterPro" id="IPR002710">
    <property type="entry name" value="Dilute_dom"/>
</dbReference>
<dbReference type="Gene3D" id="1.25.40.20">
    <property type="entry name" value="Ankyrin repeat-containing domain"/>
    <property type="match status" value="1"/>
</dbReference>
<feature type="compositionally biased region" description="Acidic residues" evidence="1">
    <location>
        <begin position="281"/>
        <end position="291"/>
    </location>
</feature>
<feature type="compositionally biased region" description="Acidic residues" evidence="1">
    <location>
        <begin position="911"/>
        <end position="933"/>
    </location>
</feature>
<feature type="region of interest" description="Disordered" evidence="1">
    <location>
        <begin position="884"/>
        <end position="1012"/>
    </location>
</feature>
<feature type="compositionally biased region" description="Basic and acidic residues" evidence="1">
    <location>
        <begin position="965"/>
        <end position="984"/>
    </location>
</feature>
<dbReference type="Pfam" id="PF13637">
    <property type="entry name" value="Ank_4"/>
    <property type="match status" value="1"/>
</dbReference>
<dbReference type="EMBL" id="CAJMWR010003887">
    <property type="protein sequence ID" value="CAE6472831.1"/>
    <property type="molecule type" value="Genomic_DNA"/>
</dbReference>
<dbReference type="AlphaFoldDB" id="A0A8H3GX56"/>
<dbReference type="GO" id="GO:0051020">
    <property type="term" value="F:GTPase binding"/>
    <property type="evidence" value="ECO:0007669"/>
    <property type="project" value="TreeGrafter"/>
</dbReference>
<protein>
    <recommendedName>
        <fullName evidence="2">Dilute domain-containing protein</fullName>
    </recommendedName>
</protein>
<dbReference type="Proteomes" id="UP000663840">
    <property type="component" value="Unassembled WGS sequence"/>
</dbReference>
<feature type="region of interest" description="Disordered" evidence="1">
    <location>
        <begin position="471"/>
        <end position="521"/>
    </location>
</feature>
<dbReference type="InterPro" id="IPR036770">
    <property type="entry name" value="Ankyrin_rpt-contain_sf"/>
</dbReference>